<reference evidence="1" key="2">
    <citation type="submission" date="2023-01" db="EMBL/GenBank/DDBJ databases">
        <authorList>
            <person name="Sun Q."/>
            <person name="Evtushenko L."/>
        </authorList>
    </citation>
    <scope>NUCLEOTIDE SEQUENCE</scope>
    <source>
        <strain evidence="1">VKM B-2748</strain>
    </source>
</reference>
<dbReference type="AlphaFoldDB" id="A0A9W6N6I9"/>
<evidence type="ECO:0008006" key="3">
    <source>
        <dbReference type="Google" id="ProtNLM"/>
    </source>
</evidence>
<keyword evidence="2" id="KW-1185">Reference proteome</keyword>
<reference evidence="1" key="1">
    <citation type="journal article" date="2014" name="Int. J. Syst. Evol. Microbiol.">
        <title>Complete genome sequence of Corynebacterium casei LMG S-19264T (=DSM 44701T), isolated from a smear-ripened cheese.</title>
        <authorList>
            <consortium name="US DOE Joint Genome Institute (JGI-PGF)"/>
            <person name="Walter F."/>
            <person name="Albersmeier A."/>
            <person name="Kalinowski J."/>
            <person name="Ruckert C."/>
        </authorList>
    </citation>
    <scope>NUCLEOTIDE SEQUENCE</scope>
    <source>
        <strain evidence="1">VKM B-2748</strain>
    </source>
</reference>
<protein>
    <recommendedName>
        <fullName evidence="3">Methyltransferase domain-containing protein</fullName>
    </recommendedName>
</protein>
<sequence>MSNLSDETKVSAAVWDRYDDEARRAELSHWRGAGKWAHDEKWRNVGVRSRRRLEKLASLTGRTLWDRPRSMLEWGPGGGANLFAFRDVVATYYGVDISQRNLDEAQRMIALEGYSGFRPVLVEGEPEEVEAAVTEPIDILLSTAVFQHFPSRAYGLRVLRTMRKLAAPDAIGLIQIRFADDANAAGEPDLADYARRFVTATAYGIDEFSAACGDAGFAVLKIDHINPNSRYATFYLTAS</sequence>
<dbReference type="SUPFAM" id="SSF53335">
    <property type="entry name" value="S-adenosyl-L-methionine-dependent methyltransferases"/>
    <property type="match status" value="1"/>
</dbReference>
<accession>A0A9W6N6I9</accession>
<proteinExistence type="predicted"/>
<dbReference type="CDD" id="cd02440">
    <property type="entry name" value="AdoMet_MTases"/>
    <property type="match status" value="1"/>
</dbReference>
<comment type="caution">
    <text evidence="1">The sequence shown here is derived from an EMBL/GenBank/DDBJ whole genome shotgun (WGS) entry which is preliminary data.</text>
</comment>
<name>A0A9W6N6I9_9HYPH</name>
<evidence type="ECO:0000313" key="2">
    <source>
        <dbReference type="Proteomes" id="UP001143309"/>
    </source>
</evidence>
<dbReference type="EMBL" id="BSFL01000001">
    <property type="protein sequence ID" value="GLK79347.1"/>
    <property type="molecule type" value="Genomic_DNA"/>
</dbReference>
<dbReference type="Gene3D" id="3.40.50.150">
    <property type="entry name" value="Vaccinia Virus protein VP39"/>
    <property type="match status" value="1"/>
</dbReference>
<dbReference type="Pfam" id="PF13489">
    <property type="entry name" value="Methyltransf_23"/>
    <property type="match status" value="1"/>
</dbReference>
<dbReference type="RefSeq" id="WP_271199809.1">
    <property type="nucleotide sequence ID" value="NZ_BSFL01000001.1"/>
</dbReference>
<organism evidence="1 2">
    <name type="scientific">Methylopila turkensis</name>
    <dbReference type="NCBI Taxonomy" id="1437816"/>
    <lineage>
        <taxon>Bacteria</taxon>
        <taxon>Pseudomonadati</taxon>
        <taxon>Pseudomonadota</taxon>
        <taxon>Alphaproteobacteria</taxon>
        <taxon>Hyphomicrobiales</taxon>
        <taxon>Methylopilaceae</taxon>
        <taxon>Methylopila</taxon>
    </lineage>
</organism>
<dbReference type="InterPro" id="IPR029063">
    <property type="entry name" value="SAM-dependent_MTases_sf"/>
</dbReference>
<dbReference type="Proteomes" id="UP001143309">
    <property type="component" value="Unassembled WGS sequence"/>
</dbReference>
<gene>
    <name evidence="1" type="ORF">GCM10008174_10880</name>
</gene>
<evidence type="ECO:0000313" key="1">
    <source>
        <dbReference type="EMBL" id="GLK79347.1"/>
    </source>
</evidence>